<gene>
    <name evidence="1" type="ORF">PSJ8397_01381</name>
</gene>
<reference evidence="1 2" key="1">
    <citation type="submission" date="2017-03" db="EMBL/GenBank/DDBJ databases">
        <authorList>
            <person name="Afonso C.L."/>
            <person name="Miller P.J."/>
            <person name="Scott M.A."/>
            <person name="Spackman E."/>
            <person name="Goraichik I."/>
            <person name="Dimitrov K.M."/>
            <person name="Suarez D.L."/>
            <person name="Swayne D.E."/>
        </authorList>
    </citation>
    <scope>NUCLEOTIDE SEQUENCE [LARGE SCALE GENOMIC DNA]</scope>
    <source>
        <strain evidence="1 2">CECT 8397</strain>
    </source>
</reference>
<dbReference type="PROSITE" id="PS51257">
    <property type="entry name" value="PROKAR_LIPOPROTEIN"/>
    <property type="match status" value="1"/>
</dbReference>
<proteinExistence type="predicted"/>
<name>A0A1Y5S2X8_9RHOB</name>
<keyword evidence="2" id="KW-1185">Reference proteome</keyword>
<organism evidence="1 2">
    <name type="scientific">Pseudooctadecabacter jejudonensis</name>
    <dbReference type="NCBI Taxonomy" id="1391910"/>
    <lineage>
        <taxon>Bacteria</taxon>
        <taxon>Pseudomonadati</taxon>
        <taxon>Pseudomonadota</taxon>
        <taxon>Alphaproteobacteria</taxon>
        <taxon>Rhodobacterales</taxon>
        <taxon>Paracoccaceae</taxon>
        <taxon>Pseudooctadecabacter</taxon>
    </lineage>
</organism>
<dbReference type="EMBL" id="FWFT01000002">
    <property type="protein sequence ID" value="SLN30405.1"/>
    <property type="molecule type" value="Genomic_DNA"/>
</dbReference>
<dbReference type="AlphaFoldDB" id="A0A1Y5S2X8"/>
<dbReference type="Proteomes" id="UP000193623">
    <property type="component" value="Unassembled WGS sequence"/>
</dbReference>
<dbReference type="InterPro" id="IPR021719">
    <property type="entry name" value="Prot_inh_I78"/>
</dbReference>
<protein>
    <submittedName>
        <fullName evidence="1">Peptidase inhibitor I78 family protein</fullName>
    </submittedName>
</protein>
<dbReference type="RefSeq" id="WP_085863831.1">
    <property type="nucleotide sequence ID" value="NZ_FWFT01000002.1"/>
</dbReference>
<sequence>MKHLILLAPIVGLAACDAPLTKTPPTPPAPPLSADTCNANRHTAVIGQDATALERILIMDEVRVIRPNMAVTQDFRPNRINFNIGPDNRVISIMCG</sequence>
<dbReference type="OrthoDB" id="8724542at2"/>
<dbReference type="Gene3D" id="3.30.10.10">
    <property type="entry name" value="Trypsin Inhibitor V, subunit A"/>
    <property type="match status" value="1"/>
</dbReference>
<evidence type="ECO:0000313" key="2">
    <source>
        <dbReference type="Proteomes" id="UP000193623"/>
    </source>
</evidence>
<evidence type="ECO:0000313" key="1">
    <source>
        <dbReference type="EMBL" id="SLN30405.1"/>
    </source>
</evidence>
<accession>A0A1Y5S2X8</accession>
<dbReference type="Pfam" id="PF11720">
    <property type="entry name" value="Inhibitor_I78"/>
    <property type="match status" value="1"/>
</dbReference>